<proteinExistence type="predicted"/>
<evidence type="ECO:0000313" key="2">
    <source>
        <dbReference type="Proteomes" id="UP001488838"/>
    </source>
</evidence>
<keyword evidence="2" id="KW-1185">Reference proteome</keyword>
<evidence type="ECO:0000313" key="1">
    <source>
        <dbReference type="EMBL" id="KAK7808336.1"/>
    </source>
</evidence>
<organism evidence="1 2">
    <name type="scientific">Myodes glareolus</name>
    <name type="common">Bank vole</name>
    <name type="synonym">Clethrionomys glareolus</name>
    <dbReference type="NCBI Taxonomy" id="447135"/>
    <lineage>
        <taxon>Eukaryota</taxon>
        <taxon>Metazoa</taxon>
        <taxon>Chordata</taxon>
        <taxon>Craniata</taxon>
        <taxon>Vertebrata</taxon>
        <taxon>Euteleostomi</taxon>
        <taxon>Mammalia</taxon>
        <taxon>Eutheria</taxon>
        <taxon>Euarchontoglires</taxon>
        <taxon>Glires</taxon>
        <taxon>Rodentia</taxon>
        <taxon>Myomorpha</taxon>
        <taxon>Muroidea</taxon>
        <taxon>Cricetidae</taxon>
        <taxon>Arvicolinae</taxon>
        <taxon>Myodes</taxon>
    </lineage>
</organism>
<accession>A0AAW0I1Z7</accession>
<dbReference type="AlphaFoldDB" id="A0AAW0I1Z7"/>
<gene>
    <name evidence="1" type="ORF">U0070_023337</name>
</gene>
<sequence length="43" mass="4782">MKVTKFCSLFPMNYIIRVASEPCGKTKDGISEQVRVDTTVSSN</sequence>
<name>A0AAW0I1Z7_MYOGA</name>
<protein>
    <submittedName>
        <fullName evidence="1">Uncharacterized protein</fullName>
    </submittedName>
</protein>
<comment type="caution">
    <text evidence="1">The sequence shown here is derived from an EMBL/GenBank/DDBJ whole genome shotgun (WGS) entry which is preliminary data.</text>
</comment>
<dbReference type="Proteomes" id="UP001488838">
    <property type="component" value="Unassembled WGS sequence"/>
</dbReference>
<reference evidence="1 2" key="1">
    <citation type="journal article" date="2023" name="bioRxiv">
        <title>Conserved and derived expression patterns and positive selection on dental genes reveal complex evolutionary context of ever-growing rodent molars.</title>
        <authorList>
            <person name="Calamari Z.T."/>
            <person name="Song A."/>
            <person name="Cohen E."/>
            <person name="Akter M."/>
            <person name="Roy R.D."/>
            <person name="Hallikas O."/>
            <person name="Christensen M.M."/>
            <person name="Li P."/>
            <person name="Marangoni P."/>
            <person name="Jernvall J."/>
            <person name="Klein O.D."/>
        </authorList>
    </citation>
    <scope>NUCLEOTIDE SEQUENCE [LARGE SCALE GENOMIC DNA]</scope>
    <source>
        <strain evidence="1">V071</strain>
    </source>
</reference>
<dbReference type="EMBL" id="JBBHLL010000241">
    <property type="protein sequence ID" value="KAK7808336.1"/>
    <property type="molecule type" value="Genomic_DNA"/>
</dbReference>